<sequence>MNPIKTRLALGLAAALTAAPVTAADSPLGYLNMTGAVADMEDLDNGLSGVLGLGFPLDNVDPNLSIEGEFSKSLIGPESDGRGGDRDYFSLGGFAAYRMPVTNSVALRGRAGLVHLDWENDLTADDELGMAVGVGATWRLQGNFDLLGELTIMDTDPDLNHFSVGVQYWLD</sequence>
<dbReference type="STRING" id="1123397.SAMN05660831_02296"/>
<dbReference type="AlphaFoldDB" id="A0A1I1V2U5"/>
<dbReference type="SUPFAM" id="SSF56925">
    <property type="entry name" value="OMPA-like"/>
    <property type="match status" value="1"/>
</dbReference>
<dbReference type="InterPro" id="IPR011250">
    <property type="entry name" value="OMP/PagP_B-barrel"/>
</dbReference>
<accession>A0A1I1V2U5</accession>
<dbReference type="Proteomes" id="UP000198611">
    <property type="component" value="Unassembled WGS sequence"/>
</dbReference>
<dbReference type="Gene3D" id="2.40.160.20">
    <property type="match status" value="1"/>
</dbReference>
<proteinExistence type="predicted"/>
<evidence type="ECO:0000259" key="3">
    <source>
        <dbReference type="Pfam" id="PF13505"/>
    </source>
</evidence>
<dbReference type="EMBL" id="FOMJ01000008">
    <property type="protein sequence ID" value="SFD77209.1"/>
    <property type="molecule type" value="Genomic_DNA"/>
</dbReference>
<evidence type="ECO:0000313" key="4">
    <source>
        <dbReference type="EMBL" id="SFD77209.1"/>
    </source>
</evidence>
<dbReference type="RefSeq" id="WP_093428908.1">
    <property type="nucleotide sequence ID" value="NZ_FOMJ01000008.1"/>
</dbReference>
<organism evidence="4 5">
    <name type="scientific">Thiohalospira halophila DSM 15071</name>
    <dbReference type="NCBI Taxonomy" id="1123397"/>
    <lineage>
        <taxon>Bacteria</taxon>
        <taxon>Pseudomonadati</taxon>
        <taxon>Pseudomonadota</taxon>
        <taxon>Gammaproteobacteria</taxon>
        <taxon>Thiohalospirales</taxon>
        <taxon>Thiohalospiraceae</taxon>
        <taxon>Thiohalospira</taxon>
    </lineage>
</organism>
<keyword evidence="5" id="KW-1185">Reference proteome</keyword>
<gene>
    <name evidence="4" type="ORF">SAMN05660831_02296</name>
</gene>
<keyword evidence="1 2" id="KW-0732">Signal</keyword>
<protein>
    <submittedName>
        <fullName evidence="4">Outer membrane protein beta-barrel domain-containing protein</fullName>
    </submittedName>
</protein>
<evidence type="ECO:0000256" key="1">
    <source>
        <dbReference type="ARBA" id="ARBA00022729"/>
    </source>
</evidence>
<dbReference type="Pfam" id="PF13505">
    <property type="entry name" value="OMP_b-brl"/>
    <property type="match status" value="1"/>
</dbReference>
<name>A0A1I1V2U5_9GAMM</name>
<reference evidence="4 5" key="1">
    <citation type="submission" date="2016-10" db="EMBL/GenBank/DDBJ databases">
        <authorList>
            <person name="de Groot N.N."/>
        </authorList>
    </citation>
    <scope>NUCLEOTIDE SEQUENCE [LARGE SCALE GENOMIC DNA]</scope>
    <source>
        <strain evidence="4 5">HL3</strain>
    </source>
</reference>
<evidence type="ECO:0000313" key="5">
    <source>
        <dbReference type="Proteomes" id="UP000198611"/>
    </source>
</evidence>
<feature type="chain" id="PRO_5011681210" evidence="2">
    <location>
        <begin position="24"/>
        <end position="171"/>
    </location>
</feature>
<dbReference type="InterPro" id="IPR027385">
    <property type="entry name" value="Beta-barrel_OMP"/>
</dbReference>
<evidence type="ECO:0000256" key="2">
    <source>
        <dbReference type="SAM" id="SignalP"/>
    </source>
</evidence>
<feature type="signal peptide" evidence="2">
    <location>
        <begin position="1"/>
        <end position="23"/>
    </location>
</feature>
<feature type="domain" description="Outer membrane protein beta-barrel" evidence="3">
    <location>
        <begin position="12"/>
        <end position="168"/>
    </location>
</feature>